<protein>
    <recommendedName>
        <fullName evidence="2">Lipoprotein</fullName>
    </recommendedName>
</protein>
<reference evidence="1" key="1">
    <citation type="journal article" date="2015" name="Nature">
        <title>Complex archaea that bridge the gap between prokaryotes and eukaryotes.</title>
        <authorList>
            <person name="Spang A."/>
            <person name="Saw J.H."/>
            <person name="Jorgensen S.L."/>
            <person name="Zaremba-Niedzwiedzka K."/>
            <person name="Martijn J."/>
            <person name="Lind A.E."/>
            <person name="van Eijk R."/>
            <person name="Schleper C."/>
            <person name="Guy L."/>
            <person name="Ettema T.J."/>
        </authorList>
    </citation>
    <scope>NUCLEOTIDE SEQUENCE</scope>
</reference>
<evidence type="ECO:0008006" key="2">
    <source>
        <dbReference type="Google" id="ProtNLM"/>
    </source>
</evidence>
<sequence length="129" mass="14379">MKTKIISIFIVAVFLLGGCATLKDISKEARKIPLELAREHTKNVKARVAVAKELLKTWNTTSADIILVMGDRLPLGVQNKMGQLDIIAIAEEEMPDSLYTYALTLMKLIAIELALEAIPELIRYMALIR</sequence>
<dbReference type="PROSITE" id="PS51257">
    <property type="entry name" value="PROKAR_LIPOPROTEIN"/>
    <property type="match status" value="1"/>
</dbReference>
<proteinExistence type="predicted"/>
<organism evidence="1">
    <name type="scientific">marine sediment metagenome</name>
    <dbReference type="NCBI Taxonomy" id="412755"/>
    <lineage>
        <taxon>unclassified sequences</taxon>
        <taxon>metagenomes</taxon>
        <taxon>ecological metagenomes</taxon>
    </lineage>
</organism>
<comment type="caution">
    <text evidence="1">The sequence shown here is derived from an EMBL/GenBank/DDBJ whole genome shotgun (WGS) entry which is preliminary data.</text>
</comment>
<dbReference type="EMBL" id="LAZR01006381">
    <property type="protein sequence ID" value="KKM92521.1"/>
    <property type="molecule type" value="Genomic_DNA"/>
</dbReference>
<accession>A0A0F9LZI6</accession>
<gene>
    <name evidence="1" type="ORF">LCGC14_1217500</name>
</gene>
<name>A0A0F9LZI6_9ZZZZ</name>
<evidence type="ECO:0000313" key="1">
    <source>
        <dbReference type="EMBL" id="KKM92521.1"/>
    </source>
</evidence>
<dbReference type="AlphaFoldDB" id="A0A0F9LZI6"/>